<sequence length="109" mass="11682">MEDAFVRSGEPINERAIFKEVFGNRRAHGIGYGRKLKGSTSLSSIEVHDASTSSAETQESSGVVSALQKQVAEMSKIIALLTAKAGIDYVADADALAHYVRAHEDDQSS</sequence>
<evidence type="ECO:0000313" key="1">
    <source>
        <dbReference type="EMBL" id="KAL3638520.1"/>
    </source>
</evidence>
<dbReference type="Proteomes" id="UP001632038">
    <property type="component" value="Unassembled WGS sequence"/>
</dbReference>
<evidence type="ECO:0000313" key="2">
    <source>
        <dbReference type="Proteomes" id="UP001632038"/>
    </source>
</evidence>
<comment type="caution">
    <text evidence="1">The sequence shown here is derived from an EMBL/GenBank/DDBJ whole genome shotgun (WGS) entry which is preliminary data.</text>
</comment>
<accession>A0ABD3D870</accession>
<protein>
    <submittedName>
        <fullName evidence="1">Uncharacterized protein</fullName>
    </submittedName>
</protein>
<dbReference type="EMBL" id="JAVIJP010000019">
    <property type="protein sequence ID" value="KAL3638520.1"/>
    <property type="molecule type" value="Genomic_DNA"/>
</dbReference>
<reference evidence="2" key="1">
    <citation type="journal article" date="2024" name="IScience">
        <title>Strigolactones Initiate the Formation of Haustorium-like Structures in Castilleja.</title>
        <authorList>
            <person name="Buerger M."/>
            <person name="Peterson D."/>
            <person name="Chory J."/>
        </authorList>
    </citation>
    <scope>NUCLEOTIDE SEQUENCE [LARGE SCALE GENOMIC DNA]</scope>
</reference>
<keyword evidence="2" id="KW-1185">Reference proteome</keyword>
<organism evidence="1 2">
    <name type="scientific">Castilleja foliolosa</name>
    <dbReference type="NCBI Taxonomy" id="1961234"/>
    <lineage>
        <taxon>Eukaryota</taxon>
        <taxon>Viridiplantae</taxon>
        <taxon>Streptophyta</taxon>
        <taxon>Embryophyta</taxon>
        <taxon>Tracheophyta</taxon>
        <taxon>Spermatophyta</taxon>
        <taxon>Magnoliopsida</taxon>
        <taxon>eudicotyledons</taxon>
        <taxon>Gunneridae</taxon>
        <taxon>Pentapetalae</taxon>
        <taxon>asterids</taxon>
        <taxon>lamiids</taxon>
        <taxon>Lamiales</taxon>
        <taxon>Orobanchaceae</taxon>
        <taxon>Pedicularideae</taxon>
        <taxon>Castillejinae</taxon>
        <taxon>Castilleja</taxon>
    </lineage>
</organism>
<dbReference type="AlphaFoldDB" id="A0ABD3D870"/>
<name>A0ABD3D870_9LAMI</name>
<gene>
    <name evidence="1" type="ORF">CASFOL_017891</name>
</gene>
<proteinExistence type="predicted"/>